<organism evidence="1 2">
    <name type="scientific">Hibiscus sabdariffa</name>
    <name type="common">roselle</name>
    <dbReference type="NCBI Taxonomy" id="183260"/>
    <lineage>
        <taxon>Eukaryota</taxon>
        <taxon>Viridiplantae</taxon>
        <taxon>Streptophyta</taxon>
        <taxon>Embryophyta</taxon>
        <taxon>Tracheophyta</taxon>
        <taxon>Spermatophyta</taxon>
        <taxon>Magnoliopsida</taxon>
        <taxon>eudicotyledons</taxon>
        <taxon>Gunneridae</taxon>
        <taxon>Pentapetalae</taxon>
        <taxon>rosids</taxon>
        <taxon>malvids</taxon>
        <taxon>Malvales</taxon>
        <taxon>Malvaceae</taxon>
        <taxon>Malvoideae</taxon>
        <taxon>Hibiscus</taxon>
    </lineage>
</organism>
<keyword evidence="2" id="KW-1185">Reference proteome</keyword>
<sequence>MPRLLATSDAQGIKGLVMKQETGRLCSAVFLDHRCYLVFAHKLQLMHVLLKVSASRFIIVPAILKRFKTEKAVTDRNRPVGEVVGLSHLFAEVGGRRECDKLALEED</sequence>
<gene>
    <name evidence="1" type="ORF">V6N11_074596</name>
</gene>
<reference evidence="1 2" key="1">
    <citation type="journal article" date="2024" name="G3 (Bethesda)">
        <title>Genome assembly of Hibiscus sabdariffa L. provides insights into metabolisms of medicinal natural products.</title>
        <authorList>
            <person name="Kim T."/>
        </authorList>
    </citation>
    <scope>NUCLEOTIDE SEQUENCE [LARGE SCALE GENOMIC DNA]</scope>
    <source>
        <strain evidence="1">TK-2024</strain>
        <tissue evidence="1">Old leaves</tissue>
    </source>
</reference>
<proteinExistence type="predicted"/>
<evidence type="ECO:0000313" key="1">
    <source>
        <dbReference type="EMBL" id="KAK9007676.1"/>
    </source>
</evidence>
<name>A0ABR2R3Z9_9ROSI</name>
<accession>A0ABR2R3Z9</accession>
<dbReference type="Proteomes" id="UP001396334">
    <property type="component" value="Unassembled WGS sequence"/>
</dbReference>
<comment type="caution">
    <text evidence="1">The sequence shown here is derived from an EMBL/GenBank/DDBJ whole genome shotgun (WGS) entry which is preliminary data.</text>
</comment>
<evidence type="ECO:0000313" key="2">
    <source>
        <dbReference type="Proteomes" id="UP001396334"/>
    </source>
</evidence>
<dbReference type="EMBL" id="JBBPBN010000026">
    <property type="protein sequence ID" value="KAK9007676.1"/>
    <property type="molecule type" value="Genomic_DNA"/>
</dbReference>
<protein>
    <submittedName>
        <fullName evidence="1">Uncharacterized protein</fullName>
    </submittedName>
</protein>